<gene>
    <name evidence="3" type="primary">LOC106123344</name>
</gene>
<keyword evidence="1" id="KW-0472">Membrane</keyword>
<feature type="signal peptide" evidence="2">
    <location>
        <begin position="1"/>
        <end position="20"/>
    </location>
</feature>
<evidence type="ECO:0000256" key="2">
    <source>
        <dbReference type="SAM" id="SignalP"/>
    </source>
</evidence>
<keyword evidence="2" id="KW-0732">Signal</keyword>
<dbReference type="GeneID" id="106123344"/>
<dbReference type="Proteomes" id="UP000694872">
    <property type="component" value="Unplaced"/>
</dbReference>
<proteinExistence type="predicted"/>
<name>A0AAJ6ZLF6_PAPXU</name>
<protein>
    <submittedName>
        <fullName evidence="3">Uncharacterized protein LOC106123344</fullName>
    </submittedName>
</protein>
<organism evidence="3">
    <name type="scientific">Papilio xuthus</name>
    <name type="common">Asian swallowtail butterfly</name>
    <dbReference type="NCBI Taxonomy" id="66420"/>
    <lineage>
        <taxon>Eukaryota</taxon>
        <taxon>Metazoa</taxon>
        <taxon>Ecdysozoa</taxon>
        <taxon>Arthropoda</taxon>
        <taxon>Hexapoda</taxon>
        <taxon>Insecta</taxon>
        <taxon>Pterygota</taxon>
        <taxon>Neoptera</taxon>
        <taxon>Endopterygota</taxon>
        <taxon>Lepidoptera</taxon>
        <taxon>Glossata</taxon>
        <taxon>Ditrysia</taxon>
        <taxon>Papilionoidea</taxon>
        <taxon>Papilionidae</taxon>
        <taxon>Papilioninae</taxon>
        <taxon>Papilio</taxon>
    </lineage>
</organism>
<dbReference type="KEGG" id="pxu:106123344"/>
<sequence>MNFCLLLLLLSACIFGSTYGMLYRRDSDNVLKPDLLPVSSTVMPLPFYSVYGFEKKLLRDKNKKRPEGKISLITKHNQ</sequence>
<keyword evidence="1" id="KW-1133">Transmembrane helix</keyword>
<evidence type="ECO:0000256" key="1">
    <source>
        <dbReference type="SAM" id="Phobius"/>
    </source>
</evidence>
<accession>A0AAJ6ZLF6</accession>
<dbReference type="AlphaFoldDB" id="A0AAJ6ZLF6"/>
<feature type="chain" id="PRO_5042512629" evidence="2">
    <location>
        <begin position="21"/>
        <end position="78"/>
    </location>
</feature>
<feature type="transmembrane region" description="Helical" evidence="1">
    <location>
        <begin position="36"/>
        <end position="53"/>
    </location>
</feature>
<keyword evidence="1" id="KW-0812">Transmembrane</keyword>
<evidence type="ECO:0000313" key="3">
    <source>
        <dbReference type="RefSeq" id="XP_013175057.1"/>
    </source>
</evidence>
<dbReference type="RefSeq" id="XP_013175057.1">
    <property type="nucleotide sequence ID" value="XM_013319603.1"/>
</dbReference>
<reference evidence="3" key="1">
    <citation type="submission" date="2025-08" db="UniProtKB">
        <authorList>
            <consortium name="RefSeq"/>
        </authorList>
    </citation>
    <scope>IDENTIFICATION</scope>
</reference>